<gene>
    <name evidence="1" type="ORF">SAMN05216323_105314</name>
</gene>
<reference evidence="1 2" key="1">
    <citation type="submission" date="2016-09" db="EMBL/GenBank/DDBJ databases">
        <authorList>
            <person name="Capua I."/>
            <person name="De Benedictis P."/>
            <person name="Joannis T."/>
            <person name="Lombin L.H."/>
            <person name="Cattoli G."/>
        </authorList>
    </citation>
    <scope>NUCLEOTIDE SEQUENCE [LARGE SCALE GENOMIC DNA]</scope>
    <source>
        <strain evidence="1 2">A7P-90m</strain>
    </source>
</reference>
<accession>A0A1G6PMF6</accession>
<dbReference type="Pfam" id="PF18939">
    <property type="entry name" value="DUF5686"/>
    <property type="match status" value="1"/>
</dbReference>
<dbReference type="SUPFAM" id="SSF49464">
    <property type="entry name" value="Carboxypeptidase regulatory domain-like"/>
    <property type="match status" value="1"/>
</dbReference>
<evidence type="ECO:0000313" key="1">
    <source>
        <dbReference type="EMBL" id="SDC81363.1"/>
    </source>
</evidence>
<dbReference type="EMBL" id="FMYP01000053">
    <property type="protein sequence ID" value="SDC81363.1"/>
    <property type="molecule type" value="Genomic_DNA"/>
</dbReference>
<dbReference type="Gene3D" id="2.60.40.1120">
    <property type="entry name" value="Carboxypeptidase-like, regulatory domain"/>
    <property type="match status" value="1"/>
</dbReference>
<organism evidence="1 2">
    <name type="scientific">Williamwhitmania taraxaci</name>
    <dbReference type="NCBI Taxonomy" id="1640674"/>
    <lineage>
        <taxon>Bacteria</taxon>
        <taxon>Pseudomonadati</taxon>
        <taxon>Bacteroidota</taxon>
        <taxon>Bacteroidia</taxon>
        <taxon>Bacteroidales</taxon>
        <taxon>Williamwhitmaniaceae</taxon>
        <taxon>Williamwhitmania</taxon>
    </lineage>
</organism>
<dbReference type="InterPro" id="IPR043741">
    <property type="entry name" value="DUF5686"/>
</dbReference>
<name>A0A1G6PMF6_9BACT</name>
<sequence length="814" mass="94038">MLGLLLLLTINTSLLSYGQTTKIRGRITDFTTGEPLPYVNISISGTSVGTITDFNGDYYLETRVKGDSLSVSYLGYAPLSQAIKYNIFQTIDFKLVSNNILMEGVVVRPGENPAHPIIRKIIANKAQNNPERLDHYQYESYNKVEIDLNNVDEEMKNKKIFKQFQFIFDYVDTSAVTGKTFLPIFITETLSDFYFSKNPRVEKEVIKATKISGVNNESVAQFTGKMYQSMNIYDNYINIFNQGFVSPIADLSLWYYKLYLIDSAFIGNRWCYQISFKPRRSQEPTFTGDIWVHDTTFAIVKSNLRMEKSANINFVKDMVVNSEYTMLGDSIWFLKSSNLFVDFNITDRKTTGFFGRKTTSYSNVKFTLDMPDTLSKLAEKVMVKDGALNQDENFWQQSRPFELTKKEAAIYQMVDSVQNVPIYKTFVDIINMVVNYYYVVGYFEIGPYFKTYSFNEIEGNRFRVSGRTSNKFSKKVMVSGFTAYGDKDNRFKYGGDVLWIISKSPRISATIAYKEDIEQLGQSKYALTEDNIVTSFLRRNPNYKLSLVKEFSISYEKEWFHGFSNAITVTQRRLYPTVYIPFEFSDGSGSLSELSTTTVNLNTRWYKGEKFLMGQFDRVSLGSDKPIVNLDLTAGLKDIFNSKYEFYKAHINLFYKVNINPFGYSRIILDGGKIFGKIPYPLLHLHEGNETYAFDRYAFNMMNYYEFASDQYVSLFVEHHFQGFFLNRLPLFKKLKWREVVSGKGLIGTLDKKNLDVMKFPLGLTDVSKPYFEVSAGVENIFKVIRIDAMWRLSYLDNPNIEKFGIRVGLQIIF</sequence>
<proteinExistence type="predicted"/>
<protein>
    <submittedName>
        <fullName evidence="1">CarboxypepD_reg-like domain-containing protein</fullName>
    </submittedName>
</protein>
<dbReference type="Proteomes" id="UP000199452">
    <property type="component" value="Unassembled WGS sequence"/>
</dbReference>
<dbReference type="InterPro" id="IPR008969">
    <property type="entry name" value="CarboxyPept-like_regulatory"/>
</dbReference>
<evidence type="ECO:0000313" key="2">
    <source>
        <dbReference type="Proteomes" id="UP000199452"/>
    </source>
</evidence>
<dbReference type="Pfam" id="PF13715">
    <property type="entry name" value="CarbopepD_reg_2"/>
    <property type="match status" value="1"/>
</dbReference>
<dbReference type="AlphaFoldDB" id="A0A1G6PMF6"/>
<dbReference type="STRING" id="1640674.SAMN05216323_105314"/>
<keyword evidence="2" id="KW-1185">Reference proteome</keyword>